<proteinExistence type="predicted"/>
<dbReference type="Proteomes" id="UP001220256">
    <property type="component" value="Unassembled WGS sequence"/>
</dbReference>
<keyword evidence="2" id="KW-1185">Reference proteome</keyword>
<dbReference type="EMBL" id="JAPVEB010000008">
    <property type="protein sequence ID" value="KAJ5260434.1"/>
    <property type="molecule type" value="Genomic_DNA"/>
</dbReference>
<evidence type="ECO:0000313" key="1">
    <source>
        <dbReference type="EMBL" id="KAJ5260434.1"/>
    </source>
</evidence>
<comment type="caution">
    <text evidence="1">The sequence shown here is derived from an EMBL/GenBank/DDBJ whole genome shotgun (WGS) entry which is preliminary data.</text>
</comment>
<accession>A0ABQ8W919</accession>
<evidence type="ECO:0000313" key="2">
    <source>
        <dbReference type="Proteomes" id="UP001220256"/>
    </source>
</evidence>
<sequence length="191" mass="21660">MFPDDGSAVVLLCWGEKSSCFILPVPVSSPEDEVSTWNEINRARYTRRGSWKKYLLGFSVTQVGIVEVSMLGLKKPLHGREKGEYIGMYTESDIPTERRRLQDIIDSCVPTYDCTYNRYTGSVDYGYGCECWNCVPGHDDAEECTVKILRDARRSLSLLDARALMRHVLSNPVHAAPNDFLGKENQALSRW</sequence>
<organism evidence="1 2">
    <name type="scientific">Penicillium chrysogenum</name>
    <name type="common">Penicillium notatum</name>
    <dbReference type="NCBI Taxonomy" id="5076"/>
    <lineage>
        <taxon>Eukaryota</taxon>
        <taxon>Fungi</taxon>
        <taxon>Dikarya</taxon>
        <taxon>Ascomycota</taxon>
        <taxon>Pezizomycotina</taxon>
        <taxon>Eurotiomycetes</taxon>
        <taxon>Eurotiomycetidae</taxon>
        <taxon>Eurotiales</taxon>
        <taxon>Aspergillaceae</taxon>
        <taxon>Penicillium</taxon>
        <taxon>Penicillium chrysogenum species complex</taxon>
    </lineage>
</organism>
<reference evidence="1 2" key="1">
    <citation type="journal article" date="2023" name="IMA Fungus">
        <title>Comparative genomic study of the Penicillium genus elucidates a diverse pangenome and 15 lateral gene transfer events.</title>
        <authorList>
            <person name="Petersen C."/>
            <person name="Sorensen T."/>
            <person name="Nielsen M.R."/>
            <person name="Sondergaard T.E."/>
            <person name="Sorensen J.L."/>
            <person name="Fitzpatrick D.A."/>
            <person name="Frisvad J.C."/>
            <person name="Nielsen K.L."/>
        </authorList>
    </citation>
    <scope>NUCLEOTIDE SEQUENCE [LARGE SCALE GENOMIC DNA]</scope>
    <source>
        <strain evidence="1 2">IBT 3361</strain>
    </source>
</reference>
<protein>
    <submittedName>
        <fullName evidence="1">Uncharacterized protein</fullName>
    </submittedName>
</protein>
<name>A0ABQ8W919_PENCH</name>
<gene>
    <name evidence="1" type="ORF">N7505_009815</name>
</gene>